<dbReference type="AlphaFoldDB" id="A0A559JZQ5"/>
<feature type="transmembrane region" description="Helical" evidence="2">
    <location>
        <begin position="130"/>
        <end position="152"/>
    </location>
</feature>
<evidence type="ECO:0000313" key="4">
    <source>
        <dbReference type="Proteomes" id="UP000317036"/>
    </source>
</evidence>
<feature type="region of interest" description="Disordered" evidence="1">
    <location>
        <begin position="31"/>
        <end position="76"/>
    </location>
</feature>
<feature type="compositionally biased region" description="Polar residues" evidence="1">
    <location>
        <begin position="65"/>
        <end position="76"/>
    </location>
</feature>
<reference evidence="3 4" key="1">
    <citation type="submission" date="2019-07" db="EMBL/GenBank/DDBJ databases">
        <authorList>
            <person name="Kim J."/>
        </authorList>
    </citation>
    <scope>NUCLEOTIDE SEQUENCE [LARGE SCALE GENOMIC DNA]</scope>
    <source>
        <strain evidence="3 4">JC52</strain>
    </source>
</reference>
<evidence type="ECO:0000256" key="2">
    <source>
        <dbReference type="SAM" id="Phobius"/>
    </source>
</evidence>
<dbReference type="RefSeq" id="WP_144854104.1">
    <property type="nucleotide sequence ID" value="NZ_VNJI01000060.1"/>
</dbReference>
<comment type="caution">
    <text evidence="3">The sequence shown here is derived from an EMBL/GenBank/DDBJ whole genome shotgun (WGS) entry which is preliminary data.</text>
</comment>
<keyword evidence="2" id="KW-0812">Transmembrane</keyword>
<keyword evidence="2" id="KW-0472">Membrane</keyword>
<accession>A0A559JZQ5</accession>
<gene>
    <name evidence="3" type="ORF">FPZ49_30475</name>
</gene>
<organism evidence="3 4">
    <name type="scientific">Paenibacillus cremeus</name>
    <dbReference type="NCBI Taxonomy" id="2163881"/>
    <lineage>
        <taxon>Bacteria</taxon>
        <taxon>Bacillati</taxon>
        <taxon>Bacillota</taxon>
        <taxon>Bacilli</taxon>
        <taxon>Bacillales</taxon>
        <taxon>Paenibacillaceae</taxon>
        <taxon>Paenibacillus</taxon>
    </lineage>
</organism>
<keyword evidence="2" id="KW-1133">Transmembrane helix</keyword>
<name>A0A559JZQ5_9BACL</name>
<proteinExistence type="predicted"/>
<evidence type="ECO:0000313" key="3">
    <source>
        <dbReference type="EMBL" id="TVY05369.1"/>
    </source>
</evidence>
<sequence length="160" mass="17620">MKRILFAVFFLIWLIFGGSVHAELLPLDSPTPEIQQQSDDATLRESAYRSGRGSYTGGRAGYSPGTRTGGTYNTVPKTPVTTQPGYRTGYPTRNGFGSFLGGLAAGSLLGSLFNPYGWFGGGGYYTAPGIGMSFFGLLFWGIILYFVIRWFVRWRNRTSR</sequence>
<dbReference type="EMBL" id="VNJI01000060">
    <property type="protein sequence ID" value="TVY05369.1"/>
    <property type="molecule type" value="Genomic_DNA"/>
</dbReference>
<keyword evidence="4" id="KW-1185">Reference proteome</keyword>
<evidence type="ECO:0000256" key="1">
    <source>
        <dbReference type="SAM" id="MobiDB-lite"/>
    </source>
</evidence>
<protein>
    <submittedName>
        <fullName evidence="3">Uncharacterized protein</fullName>
    </submittedName>
</protein>
<dbReference type="Proteomes" id="UP000317036">
    <property type="component" value="Unassembled WGS sequence"/>
</dbReference>